<keyword evidence="5" id="KW-1185">Reference proteome</keyword>
<feature type="compositionally biased region" description="Polar residues" evidence="2">
    <location>
        <begin position="119"/>
        <end position="135"/>
    </location>
</feature>
<keyword evidence="1" id="KW-0175">Coiled coil</keyword>
<accession>A0A0D9WM89</accession>
<feature type="transmembrane region" description="Helical" evidence="3">
    <location>
        <begin position="20"/>
        <end position="42"/>
    </location>
</feature>
<name>A0A0D9WM89_9ORYZ</name>
<feature type="compositionally biased region" description="Basic and acidic residues" evidence="2">
    <location>
        <begin position="101"/>
        <end position="118"/>
    </location>
</feature>
<dbReference type="HOGENOM" id="CLU_700887_0_0_1"/>
<proteinExistence type="predicted"/>
<feature type="coiled-coil region" evidence="1">
    <location>
        <begin position="358"/>
        <end position="385"/>
    </location>
</feature>
<feature type="region of interest" description="Disordered" evidence="2">
    <location>
        <begin position="90"/>
        <end position="202"/>
    </location>
</feature>
<evidence type="ECO:0000313" key="4">
    <source>
        <dbReference type="EnsemblPlants" id="LPERR06G03870.1"/>
    </source>
</evidence>
<evidence type="ECO:0000256" key="3">
    <source>
        <dbReference type="SAM" id="Phobius"/>
    </source>
</evidence>
<reference evidence="4 5" key="1">
    <citation type="submission" date="2012-08" db="EMBL/GenBank/DDBJ databases">
        <title>Oryza genome evolution.</title>
        <authorList>
            <person name="Wing R.A."/>
        </authorList>
    </citation>
    <scope>NUCLEOTIDE SEQUENCE</scope>
</reference>
<dbReference type="AlphaFoldDB" id="A0A0D9WM89"/>
<reference evidence="5" key="2">
    <citation type="submission" date="2013-12" db="EMBL/GenBank/DDBJ databases">
        <authorList>
            <person name="Yu Y."/>
            <person name="Lee S."/>
            <person name="de Baynast K."/>
            <person name="Wissotski M."/>
            <person name="Liu L."/>
            <person name="Talag J."/>
            <person name="Goicoechea J."/>
            <person name="Angelova A."/>
            <person name="Jetty R."/>
            <person name="Kudrna D."/>
            <person name="Golser W."/>
            <person name="Rivera L."/>
            <person name="Zhang J."/>
            <person name="Wing R."/>
        </authorList>
    </citation>
    <scope>NUCLEOTIDE SEQUENCE</scope>
</reference>
<evidence type="ECO:0000313" key="5">
    <source>
        <dbReference type="Proteomes" id="UP000032180"/>
    </source>
</evidence>
<dbReference type="Proteomes" id="UP000032180">
    <property type="component" value="Chromosome 6"/>
</dbReference>
<reference evidence="4" key="3">
    <citation type="submission" date="2015-04" db="UniProtKB">
        <authorList>
            <consortium name="EnsemblPlants"/>
        </authorList>
    </citation>
    <scope>IDENTIFICATION</scope>
</reference>
<feature type="compositionally biased region" description="Basic and acidic residues" evidence="2">
    <location>
        <begin position="147"/>
        <end position="171"/>
    </location>
</feature>
<dbReference type="EnsemblPlants" id="LPERR06G03870.1">
    <property type="protein sequence ID" value="LPERR06G03870.1"/>
    <property type="gene ID" value="LPERR06G03870"/>
</dbReference>
<feature type="region of interest" description="Disordered" evidence="2">
    <location>
        <begin position="59"/>
        <end position="78"/>
    </location>
</feature>
<keyword evidence="3" id="KW-1133">Transmembrane helix</keyword>
<dbReference type="Gramene" id="LPERR06G03870.1">
    <property type="protein sequence ID" value="LPERR06G03870.1"/>
    <property type="gene ID" value="LPERR06G03870"/>
</dbReference>
<keyword evidence="3" id="KW-0472">Membrane</keyword>
<protein>
    <submittedName>
        <fullName evidence="4">Uncharacterized protein</fullName>
    </submittedName>
</protein>
<feature type="compositionally biased region" description="Polar residues" evidence="2">
    <location>
        <begin position="181"/>
        <end position="200"/>
    </location>
</feature>
<evidence type="ECO:0000256" key="2">
    <source>
        <dbReference type="SAM" id="MobiDB-lite"/>
    </source>
</evidence>
<keyword evidence="3" id="KW-0812">Transmembrane</keyword>
<sequence>MKWCNTMMSTIHLPWKIIKLTPVLLAKDICLVAPLLLFLLMLRKRKFVFESDEEEDVAATGGVESSISAPSPSPPPLKLRTRFKVSSRKPCYDDLIGEPSEASRERLTYNKVEDEAGSKDSTGLTGSQSGNNVQETPAAAAAAAEDTPAHETTKEDAPAKDVDEAKEDAPDHAYPSPPNSLHPNISESSAGTRASTSNVEPATRDIDSTAGIVKIVEGEVVDLEDYEDFEEIPRPLAIGTTNDSEASPLEIKWTNAFNREECIILNSPRELEEREMLAHRLDQASVHMERIYKRSLAKDRALRKLAPVIAETESLRKERDGLLISSRAREIELLAELNKLRDENFELRGSLGTSSTKVSQLQEATRRAEETIKAITKDYTNMENEFEGNLFFFF</sequence>
<evidence type="ECO:0000256" key="1">
    <source>
        <dbReference type="SAM" id="Coils"/>
    </source>
</evidence>
<organism evidence="4 5">
    <name type="scientific">Leersia perrieri</name>
    <dbReference type="NCBI Taxonomy" id="77586"/>
    <lineage>
        <taxon>Eukaryota</taxon>
        <taxon>Viridiplantae</taxon>
        <taxon>Streptophyta</taxon>
        <taxon>Embryophyta</taxon>
        <taxon>Tracheophyta</taxon>
        <taxon>Spermatophyta</taxon>
        <taxon>Magnoliopsida</taxon>
        <taxon>Liliopsida</taxon>
        <taxon>Poales</taxon>
        <taxon>Poaceae</taxon>
        <taxon>BOP clade</taxon>
        <taxon>Oryzoideae</taxon>
        <taxon>Oryzeae</taxon>
        <taxon>Oryzinae</taxon>
        <taxon>Leersia</taxon>
    </lineage>
</organism>